<accession>A0ABT8RE65</accession>
<name>A0ABT8RE65_9BACT</name>
<sequence length="72" mass="8124">MKLDRVLTPKLLVSLNTLRRARHRLATGACILTNRTKVQLTAKVYSFWINETAESSPPYIQLTASYDKAKGC</sequence>
<proteinExistence type="predicted"/>
<protein>
    <submittedName>
        <fullName evidence="1">Uncharacterized protein</fullName>
    </submittedName>
</protein>
<comment type="caution">
    <text evidence="1">The sequence shown here is derived from an EMBL/GenBank/DDBJ whole genome shotgun (WGS) entry which is preliminary data.</text>
</comment>
<reference evidence="1" key="1">
    <citation type="submission" date="2023-07" db="EMBL/GenBank/DDBJ databases">
        <title>The genome sequence of Rhodocytophaga aerolata KACC 12507.</title>
        <authorList>
            <person name="Zhang X."/>
        </authorList>
    </citation>
    <scope>NUCLEOTIDE SEQUENCE</scope>
    <source>
        <strain evidence="1">KACC 12507</strain>
    </source>
</reference>
<dbReference type="Proteomes" id="UP001168528">
    <property type="component" value="Unassembled WGS sequence"/>
</dbReference>
<keyword evidence="2" id="KW-1185">Reference proteome</keyword>
<dbReference type="RefSeq" id="WP_302041179.1">
    <property type="nucleotide sequence ID" value="NZ_JAUKPO010000029.1"/>
</dbReference>
<organism evidence="1 2">
    <name type="scientific">Rhodocytophaga aerolata</name>
    <dbReference type="NCBI Taxonomy" id="455078"/>
    <lineage>
        <taxon>Bacteria</taxon>
        <taxon>Pseudomonadati</taxon>
        <taxon>Bacteroidota</taxon>
        <taxon>Cytophagia</taxon>
        <taxon>Cytophagales</taxon>
        <taxon>Rhodocytophagaceae</taxon>
        <taxon>Rhodocytophaga</taxon>
    </lineage>
</organism>
<dbReference type="EMBL" id="JAUKPO010000029">
    <property type="protein sequence ID" value="MDO1450378.1"/>
    <property type="molecule type" value="Genomic_DNA"/>
</dbReference>
<evidence type="ECO:0000313" key="2">
    <source>
        <dbReference type="Proteomes" id="UP001168528"/>
    </source>
</evidence>
<gene>
    <name evidence="1" type="ORF">Q0590_29150</name>
</gene>
<evidence type="ECO:0000313" key="1">
    <source>
        <dbReference type="EMBL" id="MDO1450378.1"/>
    </source>
</evidence>